<feature type="compositionally biased region" description="Low complexity" evidence="1">
    <location>
        <begin position="468"/>
        <end position="513"/>
    </location>
</feature>
<feature type="compositionally biased region" description="Polar residues" evidence="1">
    <location>
        <begin position="190"/>
        <end position="203"/>
    </location>
</feature>
<proteinExistence type="predicted"/>
<dbReference type="AlphaFoldDB" id="A0A5N5T9P3"/>
<organism evidence="2 3">
    <name type="scientific">Armadillidium nasatum</name>
    <dbReference type="NCBI Taxonomy" id="96803"/>
    <lineage>
        <taxon>Eukaryota</taxon>
        <taxon>Metazoa</taxon>
        <taxon>Ecdysozoa</taxon>
        <taxon>Arthropoda</taxon>
        <taxon>Crustacea</taxon>
        <taxon>Multicrustacea</taxon>
        <taxon>Malacostraca</taxon>
        <taxon>Eumalacostraca</taxon>
        <taxon>Peracarida</taxon>
        <taxon>Isopoda</taxon>
        <taxon>Oniscidea</taxon>
        <taxon>Crinocheta</taxon>
        <taxon>Armadillidiidae</taxon>
        <taxon>Armadillidium</taxon>
    </lineage>
</organism>
<name>A0A5N5T9P3_9CRUS</name>
<protein>
    <submittedName>
        <fullName evidence="2">Uncharacterized protein</fullName>
    </submittedName>
</protein>
<feature type="region of interest" description="Disordered" evidence="1">
    <location>
        <begin position="1"/>
        <end position="215"/>
    </location>
</feature>
<evidence type="ECO:0000313" key="2">
    <source>
        <dbReference type="EMBL" id="KAB7501805.1"/>
    </source>
</evidence>
<evidence type="ECO:0000313" key="3">
    <source>
        <dbReference type="Proteomes" id="UP000326759"/>
    </source>
</evidence>
<reference evidence="2 3" key="1">
    <citation type="journal article" date="2019" name="PLoS Biol.">
        <title>Sex chromosomes control vertical transmission of feminizing Wolbachia symbionts in an isopod.</title>
        <authorList>
            <person name="Becking T."/>
            <person name="Chebbi M.A."/>
            <person name="Giraud I."/>
            <person name="Moumen B."/>
            <person name="Laverre T."/>
            <person name="Caubet Y."/>
            <person name="Peccoud J."/>
            <person name="Gilbert C."/>
            <person name="Cordaux R."/>
        </authorList>
    </citation>
    <scope>NUCLEOTIDE SEQUENCE [LARGE SCALE GENOMIC DNA]</scope>
    <source>
        <strain evidence="2">ANa2</strain>
        <tissue evidence="2">Whole body excluding digestive tract and cuticle</tissue>
    </source>
</reference>
<feature type="region of interest" description="Disordered" evidence="1">
    <location>
        <begin position="245"/>
        <end position="513"/>
    </location>
</feature>
<feature type="compositionally biased region" description="Low complexity" evidence="1">
    <location>
        <begin position="320"/>
        <end position="335"/>
    </location>
</feature>
<feature type="compositionally biased region" description="Polar residues" evidence="1">
    <location>
        <begin position="154"/>
        <end position="163"/>
    </location>
</feature>
<accession>A0A5N5T9P3</accession>
<feature type="compositionally biased region" description="Polar residues" evidence="1">
    <location>
        <begin position="265"/>
        <end position="280"/>
    </location>
</feature>
<feature type="region of interest" description="Disordered" evidence="1">
    <location>
        <begin position="529"/>
        <end position="576"/>
    </location>
</feature>
<keyword evidence="3" id="KW-1185">Reference proteome</keyword>
<feature type="compositionally biased region" description="Low complexity" evidence="1">
    <location>
        <begin position="443"/>
        <end position="459"/>
    </location>
</feature>
<feature type="compositionally biased region" description="Basic residues" evidence="1">
    <location>
        <begin position="11"/>
        <end position="24"/>
    </location>
</feature>
<comment type="caution">
    <text evidence="2">The sequence shown here is derived from an EMBL/GenBank/DDBJ whole genome shotgun (WGS) entry which is preliminary data.</text>
</comment>
<feature type="compositionally biased region" description="Low complexity" evidence="1">
    <location>
        <begin position="281"/>
        <end position="306"/>
    </location>
</feature>
<dbReference type="Proteomes" id="UP000326759">
    <property type="component" value="Unassembled WGS sequence"/>
</dbReference>
<feature type="compositionally biased region" description="Pro residues" evidence="1">
    <location>
        <begin position="398"/>
        <end position="415"/>
    </location>
</feature>
<sequence length="595" mass="63377">MEISFSEKLGRNLKRQKVKYSKPPKPKEEEEEEGSRRRVTRGRQINYYDSLLMSDEEEEEEIKPKSRGKVMKGERAPSESSDYEESDDERKKRRGVSGGLGRGKVMKSEEEDEEEYSRKKKKLDIEENMEDKKKEVVEDTLQITQPVKADVTSLPPQNQTSVAPTPKVQTDGVPTVLTKSILSQEKKNVETQQPLSMSQSQTPPQTPVIQQSSQLQQIITRNPISSGAVVPQKVTSPRLPADITSRLPLTVTRLNTPTPGGAASTRPSFNPRTGTPNGARSTLPPVSSSISVIGGPSSSISITPVSFGNPRPPSLGSKGAPPASISVHSVSSAAALKTTEKPVEIPPAITISTKRGTAISGGAGTGNNASTGSPGPLPPVGKWSPHVIGSSNSGSATPPRPGATPVNSSPPPPYRSSPIPVTVSGSSTPLSTVAHRGTPPNLPSQTTSTPTSYSPYQSPEHFGSHPAFPSGFHPGSSHSPGPHGNQPRHSLLPSHPVHSSPSSVGSPSHAAAHARSVLLKQAYAGLEPLPYAGSPQGTPIDATRHNSPGPPINEAKEDQQQQTLPSKRLVEGEAYKSSKRKYPYRILKIVCILSL</sequence>
<evidence type="ECO:0000256" key="1">
    <source>
        <dbReference type="SAM" id="MobiDB-lite"/>
    </source>
</evidence>
<dbReference type="OrthoDB" id="6382906at2759"/>
<gene>
    <name evidence="2" type="ORF">Anas_06575</name>
</gene>
<dbReference type="EMBL" id="SEYY01009447">
    <property type="protein sequence ID" value="KAB7501805.1"/>
    <property type="molecule type" value="Genomic_DNA"/>
</dbReference>